<evidence type="ECO:0000313" key="1">
    <source>
        <dbReference type="EMBL" id="MDT3405428.1"/>
    </source>
</evidence>
<dbReference type="RefSeq" id="WP_311953971.1">
    <property type="nucleotide sequence ID" value="NZ_JAVLVU010000001.1"/>
</dbReference>
<comment type="caution">
    <text evidence="1">The sequence shown here is derived from an EMBL/GenBank/DDBJ whole genome shotgun (WGS) entry which is preliminary data.</text>
</comment>
<evidence type="ECO:0008006" key="3">
    <source>
        <dbReference type="Google" id="ProtNLM"/>
    </source>
</evidence>
<keyword evidence="2" id="KW-1185">Reference proteome</keyword>
<dbReference type="SUPFAM" id="SSF52058">
    <property type="entry name" value="L domain-like"/>
    <property type="match status" value="1"/>
</dbReference>
<dbReference type="Proteomes" id="UP001258315">
    <property type="component" value="Unassembled WGS sequence"/>
</dbReference>
<dbReference type="EMBL" id="JAVLVU010000001">
    <property type="protein sequence ID" value="MDT3405428.1"/>
    <property type="molecule type" value="Genomic_DNA"/>
</dbReference>
<proteinExistence type="predicted"/>
<evidence type="ECO:0000313" key="2">
    <source>
        <dbReference type="Proteomes" id="UP001258315"/>
    </source>
</evidence>
<dbReference type="InterPro" id="IPR032675">
    <property type="entry name" value="LRR_dom_sf"/>
</dbReference>
<name>A0ABU3H085_9SPHI</name>
<dbReference type="Gene3D" id="3.80.10.10">
    <property type="entry name" value="Ribonuclease Inhibitor"/>
    <property type="match status" value="1"/>
</dbReference>
<accession>A0ABU3H085</accession>
<reference evidence="2" key="1">
    <citation type="submission" date="2023-07" db="EMBL/GenBank/DDBJ databases">
        <title>Functional and genomic diversity of the sorghum phyllosphere microbiome.</title>
        <authorList>
            <person name="Shade A."/>
        </authorList>
    </citation>
    <scope>NUCLEOTIDE SEQUENCE [LARGE SCALE GENOMIC DNA]</scope>
    <source>
        <strain evidence="2">SORGH_AS_0422</strain>
    </source>
</reference>
<protein>
    <recommendedName>
        <fullName evidence="3">Leucine-rich repeat domain-containing protein</fullName>
    </recommendedName>
</protein>
<sequence length="164" mass="19204">MAQSNFQKNEFYYDTYDNFIDELKNKNSFLEILGKKKVIDIYNSKTVFHTSWNSGEDLPENGIYFEHFNIIVELKSLKELRLENLFVKNLPANFINLNQLITLELCFSRSADVEKNLAILKGLKLLKYLDLNGSRLSEKQRDYIRIELSKQGVIVNDVVMLRSN</sequence>
<gene>
    <name evidence="1" type="ORF">QE417_004500</name>
</gene>
<organism evidence="1 2">
    <name type="scientific">Mucilaginibacter terrae</name>
    <dbReference type="NCBI Taxonomy" id="1955052"/>
    <lineage>
        <taxon>Bacteria</taxon>
        <taxon>Pseudomonadati</taxon>
        <taxon>Bacteroidota</taxon>
        <taxon>Sphingobacteriia</taxon>
        <taxon>Sphingobacteriales</taxon>
        <taxon>Sphingobacteriaceae</taxon>
        <taxon>Mucilaginibacter</taxon>
    </lineage>
</organism>